<evidence type="ECO:0000259" key="3">
    <source>
        <dbReference type="Pfam" id="PF14501"/>
    </source>
</evidence>
<feature type="coiled-coil region" evidence="1">
    <location>
        <begin position="231"/>
        <end position="265"/>
    </location>
</feature>
<protein>
    <recommendedName>
        <fullName evidence="3">Sensor histidine kinase NatK-like C-terminal domain-containing protein</fullName>
    </recommendedName>
</protein>
<reference evidence="4 5" key="1">
    <citation type="submission" date="2018-01" db="EMBL/GenBank/DDBJ databases">
        <authorList>
            <person name="Gaut B.S."/>
            <person name="Morton B.R."/>
            <person name="Clegg M.T."/>
            <person name="Duvall M.R."/>
        </authorList>
    </citation>
    <scope>NUCLEOTIDE SEQUENCE [LARGE SCALE GENOMIC DNA]</scope>
    <source>
        <strain evidence="4">GP69</strain>
    </source>
</reference>
<dbReference type="Pfam" id="PF14501">
    <property type="entry name" value="HATPase_c_5"/>
    <property type="match status" value="1"/>
</dbReference>
<keyword evidence="2" id="KW-0812">Transmembrane</keyword>
<evidence type="ECO:0000256" key="1">
    <source>
        <dbReference type="SAM" id="Coils"/>
    </source>
</evidence>
<sequence>MYVTFGRIAEIALYSALNFLPYLGSALYPFRNSLRYSMRKTVLLAALVTLLQVALGLLAAFSLVHSGILSALSTIVYCAFYFWAVRTHPGKVLFMLLMFSNIANCIVVCSKCIEGQLFPGLAVQPYRLSFSAVMAVVQLIALIPLFFYYRKTFTEIVEMDAEISAWKYLWLVPATFYLVWFYHLYANTQSSLEIALQPAHALFLLSINAGAFLIYHMIALLIIEYDRNSRLEKMNHALTLETLQYENLQEKIRETRQARHDLRHHITVMTGLLNEGNAEKLRAYLDGYRESLPDDAPVSFCRNGTVNLLLQHFSQQAKLAGIRFTAYANIPENLPIAEHDLAVILGNLLENAVDACSMQKSMNRKIIFRGKFTPGKYENSSLVFTIDNTFEGDLDPSGDGSYHSTKHREPGIGLSSAKHITARYKGVLQTEQKDGIFCASVLLNLSSSQKRSEKGAVGK</sequence>
<feature type="transmembrane region" description="Helical" evidence="2">
    <location>
        <begin position="168"/>
        <end position="186"/>
    </location>
</feature>
<dbReference type="InterPro" id="IPR036890">
    <property type="entry name" value="HATPase_C_sf"/>
</dbReference>
<feature type="transmembrane region" description="Helical" evidence="2">
    <location>
        <begin position="125"/>
        <end position="147"/>
    </location>
</feature>
<feature type="transmembrane region" description="Helical" evidence="2">
    <location>
        <begin position="12"/>
        <end position="30"/>
    </location>
</feature>
<dbReference type="RefSeq" id="WP_103240805.1">
    <property type="nucleotide sequence ID" value="NZ_JANJZD010000019.1"/>
</dbReference>
<feature type="transmembrane region" description="Helical" evidence="2">
    <location>
        <begin position="92"/>
        <end position="113"/>
    </location>
</feature>
<accession>A0A2K4ZJZ1</accession>
<evidence type="ECO:0000313" key="4">
    <source>
        <dbReference type="EMBL" id="SOY30791.1"/>
    </source>
</evidence>
<keyword evidence="1" id="KW-0175">Coiled coil</keyword>
<keyword evidence="2" id="KW-1133">Transmembrane helix</keyword>
<organism evidence="4 5">
    <name type="scientific">Acetatifactor muris</name>
    <dbReference type="NCBI Taxonomy" id="879566"/>
    <lineage>
        <taxon>Bacteria</taxon>
        <taxon>Bacillati</taxon>
        <taxon>Bacillota</taxon>
        <taxon>Clostridia</taxon>
        <taxon>Lachnospirales</taxon>
        <taxon>Lachnospiraceae</taxon>
        <taxon>Acetatifactor</taxon>
    </lineage>
</organism>
<proteinExistence type="predicted"/>
<dbReference type="OrthoDB" id="9156435at2"/>
<feature type="transmembrane region" description="Helical" evidence="2">
    <location>
        <begin position="67"/>
        <end position="85"/>
    </location>
</feature>
<dbReference type="Proteomes" id="UP000236311">
    <property type="component" value="Unassembled WGS sequence"/>
</dbReference>
<gene>
    <name evidence="4" type="ORF">AMURIS_03522</name>
</gene>
<feature type="domain" description="Sensor histidine kinase NatK-like C-terminal" evidence="3">
    <location>
        <begin position="339"/>
        <end position="443"/>
    </location>
</feature>
<dbReference type="GO" id="GO:0042802">
    <property type="term" value="F:identical protein binding"/>
    <property type="evidence" value="ECO:0007669"/>
    <property type="project" value="TreeGrafter"/>
</dbReference>
<dbReference type="PANTHER" id="PTHR40448:SF1">
    <property type="entry name" value="TWO-COMPONENT SENSOR HISTIDINE KINASE"/>
    <property type="match status" value="1"/>
</dbReference>
<evidence type="ECO:0000313" key="5">
    <source>
        <dbReference type="Proteomes" id="UP000236311"/>
    </source>
</evidence>
<feature type="transmembrane region" description="Helical" evidence="2">
    <location>
        <begin position="198"/>
        <end position="223"/>
    </location>
</feature>
<dbReference type="SUPFAM" id="SSF55874">
    <property type="entry name" value="ATPase domain of HSP90 chaperone/DNA topoisomerase II/histidine kinase"/>
    <property type="match status" value="1"/>
</dbReference>
<dbReference type="Gene3D" id="3.30.565.10">
    <property type="entry name" value="Histidine kinase-like ATPase, C-terminal domain"/>
    <property type="match status" value="1"/>
</dbReference>
<dbReference type="InterPro" id="IPR032834">
    <property type="entry name" value="NatK-like_C"/>
</dbReference>
<keyword evidence="5" id="KW-1185">Reference proteome</keyword>
<dbReference type="CDD" id="cd16935">
    <property type="entry name" value="HATPase_AgrC-ComD-like"/>
    <property type="match status" value="1"/>
</dbReference>
<name>A0A2K4ZJZ1_9FIRM</name>
<dbReference type="EMBL" id="OFSM01000019">
    <property type="protein sequence ID" value="SOY30791.1"/>
    <property type="molecule type" value="Genomic_DNA"/>
</dbReference>
<feature type="transmembrane region" description="Helical" evidence="2">
    <location>
        <begin position="42"/>
        <end position="61"/>
    </location>
</feature>
<dbReference type="PANTHER" id="PTHR40448">
    <property type="entry name" value="TWO-COMPONENT SENSOR HISTIDINE KINASE"/>
    <property type="match status" value="1"/>
</dbReference>
<dbReference type="AlphaFoldDB" id="A0A2K4ZJZ1"/>
<evidence type="ECO:0000256" key="2">
    <source>
        <dbReference type="SAM" id="Phobius"/>
    </source>
</evidence>
<keyword evidence="2" id="KW-0472">Membrane</keyword>